<feature type="domain" description="D-isomer specific 2-hydroxyacid dehydrogenase NAD-binding" evidence="3">
    <location>
        <begin position="114"/>
        <end position="286"/>
    </location>
</feature>
<evidence type="ECO:0000256" key="2">
    <source>
        <dbReference type="ARBA" id="ARBA00023027"/>
    </source>
</evidence>
<dbReference type="SUPFAM" id="SSF51735">
    <property type="entry name" value="NAD(P)-binding Rossmann-fold domains"/>
    <property type="match status" value="1"/>
</dbReference>
<evidence type="ECO:0000313" key="4">
    <source>
        <dbReference type="EMBL" id="MFC1440120.1"/>
    </source>
</evidence>
<dbReference type="SUPFAM" id="SSF52283">
    <property type="entry name" value="Formate/glycerate dehydrogenase catalytic domain-like"/>
    <property type="match status" value="1"/>
</dbReference>
<accession>A0ABV6XPG7</accession>
<protein>
    <submittedName>
        <fullName evidence="4">Hydroxyacid dehydrogenase</fullName>
    </submittedName>
</protein>
<keyword evidence="2" id="KW-0520">NAD</keyword>
<dbReference type="Gene3D" id="3.40.50.720">
    <property type="entry name" value="NAD(P)-binding Rossmann-like Domain"/>
    <property type="match status" value="2"/>
</dbReference>
<evidence type="ECO:0000313" key="5">
    <source>
        <dbReference type="Proteomes" id="UP001592581"/>
    </source>
</evidence>
<dbReference type="PANTHER" id="PTHR10996">
    <property type="entry name" value="2-HYDROXYACID DEHYDROGENASE-RELATED"/>
    <property type="match status" value="1"/>
</dbReference>
<dbReference type="CDD" id="cd12167">
    <property type="entry name" value="2-Hacid_dh_8"/>
    <property type="match status" value="1"/>
</dbReference>
<evidence type="ECO:0000256" key="1">
    <source>
        <dbReference type="ARBA" id="ARBA00023002"/>
    </source>
</evidence>
<evidence type="ECO:0000259" key="3">
    <source>
        <dbReference type="Pfam" id="PF02826"/>
    </source>
</evidence>
<dbReference type="PROSITE" id="PS00671">
    <property type="entry name" value="D_2_HYDROXYACID_DH_3"/>
    <property type="match status" value="1"/>
</dbReference>
<dbReference type="InterPro" id="IPR036291">
    <property type="entry name" value="NAD(P)-bd_dom_sf"/>
</dbReference>
<dbReference type="InterPro" id="IPR029753">
    <property type="entry name" value="D-isomer_DH_CS"/>
</dbReference>
<organism evidence="4 5">
    <name type="scientific">Streptacidiphilus jeojiensis</name>
    <dbReference type="NCBI Taxonomy" id="3229225"/>
    <lineage>
        <taxon>Bacteria</taxon>
        <taxon>Bacillati</taxon>
        <taxon>Actinomycetota</taxon>
        <taxon>Actinomycetes</taxon>
        <taxon>Kitasatosporales</taxon>
        <taxon>Streptomycetaceae</taxon>
        <taxon>Streptacidiphilus</taxon>
    </lineage>
</organism>
<dbReference type="InterPro" id="IPR050223">
    <property type="entry name" value="D-isomer_2-hydroxyacid_DH"/>
</dbReference>
<dbReference type="EMBL" id="JBEUKS010000006">
    <property type="protein sequence ID" value="MFC1440120.1"/>
    <property type="molecule type" value="Genomic_DNA"/>
</dbReference>
<dbReference type="RefSeq" id="WP_380565682.1">
    <property type="nucleotide sequence ID" value="NZ_JBEUKS010000006.1"/>
</dbReference>
<dbReference type="Pfam" id="PF02826">
    <property type="entry name" value="2-Hacid_dh_C"/>
    <property type="match status" value="1"/>
</dbReference>
<reference evidence="4 5" key="1">
    <citation type="submission" date="2024-06" db="EMBL/GenBank/DDBJ databases">
        <authorList>
            <person name="Lee S.D."/>
        </authorList>
    </citation>
    <scope>NUCLEOTIDE SEQUENCE [LARGE SCALE GENOMIC DNA]</scope>
    <source>
        <strain evidence="4 5">N1-10</strain>
    </source>
</reference>
<keyword evidence="1" id="KW-0560">Oxidoreductase</keyword>
<sequence length="326" mass="33734">MAGLPAVLAFDPVHTAAVFPPDVLARLGRSLDLRGPYPSLGGVDLADTEVVVTGWGGPPIDAAVLDRAPRLRAVLHSAGSVKAFVGPEVFERGIQVSSAAGVNAVPVAEYTLAALVLAAKRVLPAGRRAPVDERQVTTPTGIGLRGRAVGVVGASRVGRLVVAGLVVAGARVLLADPYLGAEAASAMGAELTGLDALCRSCDLVTVHAPELPSTRHMFDRRRLGLLPDGTVLVNTSRGSLLDHEALAEECGAGRLAAVLDVTDPEPLPPDHPLLSLPEVLITPHVAGASGRERRLLGEFTAAEAERLTAGQALQGLVRWDELSRSA</sequence>
<dbReference type="InterPro" id="IPR006140">
    <property type="entry name" value="D-isomer_DH_NAD-bd"/>
</dbReference>
<proteinExistence type="predicted"/>
<keyword evidence="5" id="KW-1185">Reference proteome</keyword>
<comment type="caution">
    <text evidence="4">The sequence shown here is derived from an EMBL/GenBank/DDBJ whole genome shotgun (WGS) entry which is preliminary data.</text>
</comment>
<dbReference type="Proteomes" id="UP001592581">
    <property type="component" value="Unassembled WGS sequence"/>
</dbReference>
<gene>
    <name evidence="4" type="ORF">ABUW04_17850</name>
</gene>
<dbReference type="PANTHER" id="PTHR10996:SF178">
    <property type="entry name" value="2-HYDROXYACID DEHYDROGENASE YGL185C-RELATED"/>
    <property type="match status" value="1"/>
</dbReference>
<name>A0ABV6XPG7_9ACTN</name>